<evidence type="ECO:0000313" key="4">
    <source>
        <dbReference type="Proteomes" id="UP001054889"/>
    </source>
</evidence>
<dbReference type="AlphaFoldDB" id="A0AAV5BPS0"/>
<accession>A0AAV5BPS0</accession>
<reference evidence="3" key="1">
    <citation type="journal article" date="2018" name="DNA Res.">
        <title>Multiple hybrid de novo genome assembly of finger millet, an orphan allotetraploid crop.</title>
        <authorList>
            <person name="Hatakeyama M."/>
            <person name="Aluri S."/>
            <person name="Balachadran M.T."/>
            <person name="Sivarajan S.R."/>
            <person name="Patrignani A."/>
            <person name="Gruter S."/>
            <person name="Poveda L."/>
            <person name="Shimizu-Inatsugi R."/>
            <person name="Baeten J."/>
            <person name="Francoijs K.J."/>
            <person name="Nataraja K.N."/>
            <person name="Reddy Y.A.N."/>
            <person name="Phadnis S."/>
            <person name="Ravikumar R.L."/>
            <person name="Schlapbach R."/>
            <person name="Sreeman S.M."/>
            <person name="Shimizu K.K."/>
        </authorList>
    </citation>
    <scope>NUCLEOTIDE SEQUENCE</scope>
</reference>
<name>A0AAV5BPS0_ELECO</name>
<evidence type="ECO:0000259" key="2">
    <source>
        <dbReference type="Pfam" id="PF00646"/>
    </source>
</evidence>
<dbReference type="Gene3D" id="1.20.1280.50">
    <property type="match status" value="1"/>
</dbReference>
<dbReference type="InterPro" id="IPR001810">
    <property type="entry name" value="F-box_dom"/>
</dbReference>
<dbReference type="Pfam" id="PF00646">
    <property type="entry name" value="F-box"/>
    <property type="match status" value="1"/>
</dbReference>
<comment type="caution">
    <text evidence="3">The sequence shown here is derived from an EMBL/GenBank/DDBJ whole genome shotgun (WGS) entry which is preliminary data.</text>
</comment>
<dbReference type="Proteomes" id="UP001054889">
    <property type="component" value="Unassembled WGS sequence"/>
</dbReference>
<gene>
    <name evidence="3" type="primary">ga03923</name>
    <name evidence="3" type="ORF">PR202_ga03923</name>
</gene>
<feature type="region of interest" description="Disordered" evidence="1">
    <location>
        <begin position="1"/>
        <end position="22"/>
    </location>
</feature>
<sequence length="222" mass="25813">MSEHFEISRRRRASSPSSAAPLDNDDLLGQILIRLPPGPSTLPRASLVCKRWRRLISDPDFLRSFRTHHRKPPLLGFFYHDRAFDLRRNIDFTPVLDPPDRIPAVRFFEQLVKGSEVIGCRHGRVLVISRKRRRFQVWDPVTAGDLRCVAFPPPFRGKGLAEYVNSMFLWTNDEVFIVDLELAKFKKLPQRISYCSCHPFTSFCAAGKEYDWYIELPPLIPF</sequence>
<protein>
    <recommendedName>
        <fullName evidence="2">F-box domain-containing protein</fullName>
    </recommendedName>
</protein>
<organism evidence="3 4">
    <name type="scientific">Eleusine coracana subsp. coracana</name>
    <dbReference type="NCBI Taxonomy" id="191504"/>
    <lineage>
        <taxon>Eukaryota</taxon>
        <taxon>Viridiplantae</taxon>
        <taxon>Streptophyta</taxon>
        <taxon>Embryophyta</taxon>
        <taxon>Tracheophyta</taxon>
        <taxon>Spermatophyta</taxon>
        <taxon>Magnoliopsida</taxon>
        <taxon>Liliopsida</taxon>
        <taxon>Poales</taxon>
        <taxon>Poaceae</taxon>
        <taxon>PACMAD clade</taxon>
        <taxon>Chloridoideae</taxon>
        <taxon>Cynodonteae</taxon>
        <taxon>Eleusininae</taxon>
        <taxon>Eleusine</taxon>
    </lineage>
</organism>
<evidence type="ECO:0000313" key="3">
    <source>
        <dbReference type="EMBL" id="GJM87917.1"/>
    </source>
</evidence>
<reference evidence="3" key="2">
    <citation type="submission" date="2021-12" db="EMBL/GenBank/DDBJ databases">
        <title>Resequencing data analysis of finger millet.</title>
        <authorList>
            <person name="Hatakeyama M."/>
            <person name="Aluri S."/>
            <person name="Balachadran M.T."/>
            <person name="Sivarajan S.R."/>
            <person name="Poveda L."/>
            <person name="Shimizu-Inatsugi R."/>
            <person name="Schlapbach R."/>
            <person name="Sreeman S.M."/>
            <person name="Shimizu K.K."/>
        </authorList>
    </citation>
    <scope>NUCLEOTIDE SEQUENCE</scope>
</reference>
<dbReference type="InterPro" id="IPR036047">
    <property type="entry name" value="F-box-like_dom_sf"/>
</dbReference>
<keyword evidence="4" id="KW-1185">Reference proteome</keyword>
<dbReference type="PANTHER" id="PTHR32133">
    <property type="entry name" value="OS07G0120400 PROTEIN"/>
    <property type="match status" value="1"/>
</dbReference>
<feature type="domain" description="F-box" evidence="2">
    <location>
        <begin position="25"/>
        <end position="63"/>
    </location>
</feature>
<dbReference type="EMBL" id="BQKI01000002">
    <property type="protein sequence ID" value="GJM87917.1"/>
    <property type="molecule type" value="Genomic_DNA"/>
</dbReference>
<proteinExistence type="predicted"/>
<dbReference type="SUPFAM" id="SSF81383">
    <property type="entry name" value="F-box domain"/>
    <property type="match status" value="1"/>
</dbReference>
<evidence type="ECO:0000256" key="1">
    <source>
        <dbReference type="SAM" id="MobiDB-lite"/>
    </source>
</evidence>